<dbReference type="Proteomes" id="UP001500979">
    <property type="component" value="Unassembled WGS sequence"/>
</dbReference>
<gene>
    <name evidence="1" type="ORF">GCM10010470_37230</name>
</gene>
<proteinExistence type="predicted"/>
<evidence type="ECO:0000313" key="2">
    <source>
        <dbReference type="Proteomes" id="UP001500979"/>
    </source>
</evidence>
<accession>A0ABN3VG19</accession>
<keyword evidence="2" id="KW-1185">Reference proteome</keyword>
<reference evidence="1 2" key="1">
    <citation type="journal article" date="2019" name="Int. J. Syst. Evol. Microbiol.">
        <title>The Global Catalogue of Microorganisms (GCM) 10K type strain sequencing project: providing services to taxonomists for standard genome sequencing and annotation.</title>
        <authorList>
            <consortium name="The Broad Institute Genomics Platform"/>
            <consortium name="The Broad Institute Genome Sequencing Center for Infectious Disease"/>
            <person name="Wu L."/>
            <person name="Ma J."/>
        </authorList>
    </citation>
    <scope>NUCLEOTIDE SEQUENCE [LARGE SCALE GENOMIC DNA]</scope>
    <source>
        <strain evidence="1 2">JCM 9383</strain>
    </source>
</reference>
<protein>
    <submittedName>
        <fullName evidence="1">Uncharacterized protein</fullName>
    </submittedName>
</protein>
<name>A0ABN3VG19_9PSEU</name>
<organism evidence="1 2">
    <name type="scientific">Saccharopolyspora taberi</name>
    <dbReference type="NCBI Taxonomy" id="60895"/>
    <lineage>
        <taxon>Bacteria</taxon>
        <taxon>Bacillati</taxon>
        <taxon>Actinomycetota</taxon>
        <taxon>Actinomycetes</taxon>
        <taxon>Pseudonocardiales</taxon>
        <taxon>Pseudonocardiaceae</taxon>
        <taxon>Saccharopolyspora</taxon>
    </lineage>
</organism>
<comment type="caution">
    <text evidence="1">The sequence shown here is derived from an EMBL/GenBank/DDBJ whole genome shotgun (WGS) entry which is preliminary data.</text>
</comment>
<dbReference type="EMBL" id="BAAAUX010000015">
    <property type="protein sequence ID" value="GAA2798599.1"/>
    <property type="molecule type" value="Genomic_DNA"/>
</dbReference>
<sequence length="498" mass="54457">MSARASIMVIVTTPADTPKPLLLSDCARLLGCTRLQMWFLHKLGRFAPPAGEENGKPYWHKPEVYRWAAGAGRPLVRRVPVRYWPDAAEPADYLGTREVPNAVAQVWGTETGRVCVVWPLPEVMGLPASRIAAHVPEADTLIRVQGDFGLDGPGLATAEPGAQPDWTDFGVRWSDLVRVLGQPAPYWPYMLRIPHLIQAWEPGADTVEYPTVPEVNTTPLLRLAAALPADSPAHQVLMYLAQITQHRSHTSAVQDLEILDEHVERASVDNPVVIAARPMPVPDVEDEGLEESTWRAGWMEILGRTDQLAVECVHQASRWDGGAGFPYSKVERFDPAATPHGTEWAARLEPTVRTAAFERIDPDGRGETLIDPATDAPAVRRPDGEITAAVPQRLTTISPLAEIILGDPIWIRVEDGTLYLAPKHHYFGLSWGYGGSGPGSLALLIHRLLDDITSPAADHVNGAAEGLETLTQHDWPAGTVLTRVQLEAARDGRPYAAD</sequence>
<evidence type="ECO:0000313" key="1">
    <source>
        <dbReference type="EMBL" id="GAA2798599.1"/>
    </source>
</evidence>